<evidence type="ECO:0000313" key="10">
    <source>
        <dbReference type="Proteomes" id="UP000503447"/>
    </source>
</evidence>
<evidence type="ECO:0000256" key="4">
    <source>
        <dbReference type="ARBA" id="ARBA00022692"/>
    </source>
</evidence>
<dbReference type="GO" id="GO:0005886">
    <property type="term" value="C:plasma membrane"/>
    <property type="evidence" value="ECO:0007669"/>
    <property type="project" value="UniProtKB-SubCell"/>
</dbReference>
<evidence type="ECO:0000256" key="3">
    <source>
        <dbReference type="ARBA" id="ARBA00022679"/>
    </source>
</evidence>
<keyword evidence="5 8" id="KW-1133">Transmembrane helix</keyword>
<gene>
    <name evidence="9" type="ORF">FTUN_5367</name>
</gene>
<organism evidence="9 10">
    <name type="scientific">Frigoriglobus tundricola</name>
    <dbReference type="NCBI Taxonomy" id="2774151"/>
    <lineage>
        <taxon>Bacteria</taxon>
        <taxon>Pseudomonadati</taxon>
        <taxon>Planctomycetota</taxon>
        <taxon>Planctomycetia</taxon>
        <taxon>Gemmatales</taxon>
        <taxon>Gemmataceae</taxon>
        <taxon>Frigoriglobus</taxon>
    </lineage>
</organism>
<accession>A0A6M5YUL3</accession>
<dbReference type="Pfam" id="PF09594">
    <property type="entry name" value="GT87"/>
    <property type="match status" value="1"/>
</dbReference>
<feature type="transmembrane region" description="Helical" evidence="8">
    <location>
        <begin position="15"/>
        <end position="37"/>
    </location>
</feature>
<reference evidence="10" key="1">
    <citation type="submission" date="2020-05" db="EMBL/GenBank/DDBJ databases">
        <title>Frigoriglobus tundricola gen. nov., sp. nov., a psychrotolerant cellulolytic planctomycete of the family Gemmataceae with two divergent copies of 16S rRNA gene.</title>
        <authorList>
            <person name="Kulichevskaya I.S."/>
            <person name="Ivanova A.A."/>
            <person name="Naumoff D.G."/>
            <person name="Beletsky A.V."/>
            <person name="Rijpstra W.I.C."/>
            <person name="Sinninghe Damste J.S."/>
            <person name="Mardanov A.V."/>
            <person name="Ravin N.V."/>
            <person name="Dedysh S.N."/>
        </authorList>
    </citation>
    <scope>NUCLEOTIDE SEQUENCE [LARGE SCALE GENOMIC DNA]</scope>
    <source>
        <strain evidence="10">PL17</strain>
    </source>
</reference>
<keyword evidence="6 8" id="KW-0472">Membrane</keyword>
<keyword evidence="2" id="KW-1003">Cell membrane</keyword>
<feature type="transmembrane region" description="Helical" evidence="8">
    <location>
        <begin position="166"/>
        <end position="195"/>
    </location>
</feature>
<evidence type="ECO:0000256" key="2">
    <source>
        <dbReference type="ARBA" id="ARBA00022475"/>
    </source>
</evidence>
<dbReference type="RefSeq" id="WP_171473098.1">
    <property type="nucleotide sequence ID" value="NZ_CP053452.2"/>
</dbReference>
<feature type="transmembrane region" description="Helical" evidence="8">
    <location>
        <begin position="253"/>
        <end position="280"/>
    </location>
</feature>
<protein>
    <recommendedName>
        <fullName evidence="11">DUF2029 domain-containing protein</fullName>
    </recommendedName>
</protein>
<dbReference type="GO" id="GO:0016758">
    <property type="term" value="F:hexosyltransferase activity"/>
    <property type="evidence" value="ECO:0007669"/>
    <property type="project" value="InterPro"/>
</dbReference>
<dbReference type="Proteomes" id="UP000503447">
    <property type="component" value="Chromosome"/>
</dbReference>
<dbReference type="EMBL" id="CP053452">
    <property type="protein sequence ID" value="QJW97787.1"/>
    <property type="molecule type" value="Genomic_DNA"/>
</dbReference>
<dbReference type="AlphaFoldDB" id="A0A6M5YUL3"/>
<evidence type="ECO:0008006" key="11">
    <source>
        <dbReference type="Google" id="ProtNLM"/>
    </source>
</evidence>
<evidence type="ECO:0000256" key="5">
    <source>
        <dbReference type="ARBA" id="ARBA00022989"/>
    </source>
</evidence>
<keyword evidence="4 8" id="KW-0812">Transmembrane</keyword>
<proteinExistence type="inferred from homology"/>
<dbReference type="KEGG" id="ftj:FTUN_5367"/>
<sequence length="294" mass="31786">MAKESPSRPRWRTEWWPRTVATIWIIACLAIAVAAYLKPRGHTLFDIYVNGIRAWWAGEDLYGRQPDTNEFYRYSPAFAVVTGPLALLPPGAGNAAWKLSNAAVFALGLFVWCRRGAPWAPSADRTATVFLLALLHANGNLYNGQANLMLTGLVLLGLTAAARDRWWWAAGFLAAATLIKVFPLALALVFAVLFWRTFPARYLAALGAGLVAPLAAQRPDYAFGQLAEWGRHLASSTELNRDRLRSLDKLFEVLGAPIAPVAFAALAAGAGLAVLAVGVWDLRSGSPRVSSSSG</sequence>
<evidence type="ECO:0000256" key="1">
    <source>
        <dbReference type="ARBA" id="ARBA00004651"/>
    </source>
</evidence>
<evidence type="ECO:0000256" key="6">
    <source>
        <dbReference type="ARBA" id="ARBA00023136"/>
    </source>
</evidence>
<keyword evidence="3" id="KW-0808">Transferase</keyword>
<evidence type="ECO:0000256" key="8">
    <source>
        <dbReference type="SAM" id="Phobius"/>
    </source>
</evidence>
<dbReference type="InterPro" id="IPR018584">
    <property type="entry name" value="GT87"/>
</dbReference>
<evidence type="ECO:0000256" key="7">
    <source>
        <dbReference type="ARBA" id="ARBA00024033"/>
    </source>
</evidence>
<comment type="similarity">
    <text evidence="7">Belongs to the glycosyltransferase 87 family.</text>
</comment>
<comment type="subcellular location">
    <subcellularLocation>
        <location evidence="1">Cell membrane</location>
        <topology evidence="1">Multi-pass membrane protein</topology>
    </subcellularLocation>
</comment>
<keyword evidence="10" id="KW-1185">Reference proteome</keyword>
<evidence type="ECO:0000313" key="9">
    <source>
        <dbReference type="EMBL" id="QJW97787.1"/>
    </source>
</evidence>
<name>A0A6M5YUL3_9BACT</name>